<accession>A0A6A4TKC7</accession>
<evidence type="ECO:0000256" key="1">
    <source>
        <dbReference type="SAM" id="MobiDB-lite"/>
    </source>
</evidence>
<feature type="region of interest" description="Disordered" evidence="1">
    <location>
        <begin position="1"/>
        <end position="34"/>
    </location>
</feature>
<reference evidence="2 3" key="1">
    <citation type="submission" date="2019-06" db="EMBL/GenBank/DDBJ databases">
        <title>Draft genomes of female and male turbot (Scophthalmus maximus).</title>
        <authorList>
            <person name="Xu H."/>
            <person name="Xu X.-W."/>
            <person name="Shao C."/>
            <person name="Chen S."/>
        </authorList>
    </citation>
    <scope>NUCLEOTIDE SEQUENCE [LARGE SCALE GENOMIC DNA]</scope>
    <source>
        <strain evidence="2">Ysfricsl-2016a</strain>
        <tissue evidence="2">Blood</tissue>
    </source>
</reference>
<dbReference type="AlphaFoldDB" id="A0A6A4TKC7"/>
<feature type="compositionally biased region" description="Polar residues" evidence="1">
    <location>
        <begin position="72"/>
        <end position="86"/>
    </location>
</feature>
<proteinExistence type="predicted"/>
<name>A0A6A4TKC7_SCOMX</name>
<comment type="caution">
    <text evidence="2">The sequence shown here is derived from an EMBL/GenBank/DDBJ whole genome shotgun (WGS) entry which is preliminary data.</text>
</comment>
<protein>
    <submittedName>
        <fullName evidence="2">Uncharacterized protein</fullName>
    </submittedName>
</protein>
<sequence>MNAVHQHTRVARRRTHALPGQASGGSLQAGGADRLSPKNIFSPFDVVESGLPQGVETPPRCNTSRHLVSKTITRQEISGSSPQATVTGRIPHPPPASGLIHAAFTTGHMRLAPIRGCTGHILTLCWFLRLHFAVSDGKRERPLTEVHLLFSETRLSHPHIPHRDMVFTCYSLRAASSHVSDTGSDLNVHRHRDDFASPVGFSLANSPLHIRVTSHFYRT</sequence>
<dbReference type="Proteomes" id="UP000438429">
    <property type="component" value="Unassembled WGS sequence"/>
</dbReference>
<organism evidence="2 3">
    <name type="scientific">Scophthalmus maximus</name>
    <name type="common">Turbot</name>
    <name type="synonym">Psetta maxima</name>
    <dbReference type="NCBI Taxonomy" id="52904"/>
    <lineage>
        <taxon>Eukaryota</taxon>
        <taxon>Metazoa</taxon>
        <taxon>Chordata</taxon>
        <taxon>Craniata</taxon>
        <taxon>Vertebrata</taxon>
        <taxon>Euteleostomi</taxon>
        <taxon>Actinopterygii</taxon>
        <taxon>Neopterygii</taxon>
        <taxon>Teleostei</taxon>
        <taxon>Neoteleostei</taxon>
        <taxon>Acanthomorphata</taxon>
        <taxon>Carangaria</taxon>
        <taxon>Pleuronectiformes</taxon>
        <taxon>Pleuronectoidei</taxon>
        <taxon>Scophthalmidae</taxon>
        <taxon>Scophthalmus</taxon>
    </lineage>
</organism>
<evidence type="ECO:0000313" key="3">
    <source>
        <dbReference type="Proteomes" id="UP000438429"/>
    </source>
</evidence>
<feature type="compositionally biased region" description="Basic residues" evidence="1">
    <location>
        <begin position="1"/>
        <end position="16"/>
    </location>
</feature>
<feature type="region of interest" description="Disordered" evidence="1">
    <location>
        <begin position="72"/>
        <end position="92"/>
    </location>
</feature>
<gene>
    <name evidence="2" type="ORF">F2P81_001457</name>
</gene>
<feature type="compositionally biased region" description="Low complexity" evidence="1">
    <location>
        <begin position="20"/>
        <end position="32"/>
    </location>
</feature>
<evidence type="ECO:0000313" key="2">
    <source>
        <dbReference type="EMBL" id="KAF0044928.1"/>
    </source>
</evidence>
<dbReference type="EMBL" id="VEVO01000002">
    <property type="protein sequence ID" value="KAF0044928.1"/>
    <property type="molecule type" value="Genomic_DNA"/>
</dbReference>